<dbReference type="PANTHER" id="PTHR46847">
    <property type="entry name" value="D-ALLOSE-BINDING PERIPLASMIC PROTEIN-RELATED"/>
    <property type="match status" value="1"/>
</dbReference>
<dbReference type="Proteomes" id="UP000596145">
    <property type="component" value="Chromosome"/>
</dbReference>
<feature type="chain" id="PRO_5039387939" evidence="4">
    <location>
        <begin position="22"/>
        <end position="306"/>
    </location>
</feature>
<evidence type="ECO:0000256" key="2">
    <source>
        <dbReference type="ARBA" id="ARBA00007639"/>
    </source>
</evidence>
<sequence length="306" mass="31731">MLRKSLVLLTAGMLTLSGCSATPRDVPAAGSRAVTLALSTEKNPFFLQVRYGAQAKANELGIDLTVLDAGDDAEVQAAQLDDVSSGVAVVNPADSEALAPAVSQLNEKGIPAITVDRTITGADVAALIDSNNTEGGAAAASVLAKAIRAQGEVIVLRGIEGSSSSAERYEGFTQAMAEHPRVRIVAAEAADFDRDTARDLVTDLLADHPDVAGIFAENDEMALGAVDALGERAGKDVKVVGFDGTEEGVRAVKNRKLVATIAQQSSELGATAIEQAGKLLDGEAAESVHTPVMVVTRDNIEKYRPL</sequence>
<dbReference type="PANTHER" id="PTHR46847:SF1">
    <property type="entry name" value="D-ALLOSE-BINDING PERIPLASMIC PROTEIN-RELATED"/>
    <property type="match status" value="1"/>
</dbReference>
<feature type="signal peptide" evidence="4">
    <location>
        <begin position="1"/>
        <end position="21"/>
    </location>
</feature>
<dbReference type="GO" id="GO:0030313">
    <property type="term" value="C:cell envelope"/>
    <property type="evidence" value="ECO:0007669"/>
    <property type="project" value="UniProtKB-SubCell"/>
</dbReference>
<evidence type="ECO:0000256" key="3">
    <source>
        <dbReference type="ARBA" id="ARBA00022729"/>
    </source>
</evidence>
<dbReference type="GO" id="GO:0030246">
    <property type="term" value="F:carbohydrate binding"/>
    <property type="evidence" value="ECO:0007669"/>
    <property type="project" value="UniProtKB-ARBA"/>
</dbReference>
<accession>A0A7T4EG82</accession>
<dbReference type="SUPFAM" id="SSF53822">
    <property type="entry name" value="Periplasmic binding protein-like I"/>
    <property type="match status" value="1"/>
</dbReference>
<protein>
    <submittedName>
        <fullName evidence="6">Substrate-binding domain-containing protein</fullName>
    </submittedName>
</protein>
<reference evidence="6 7" key="1">
    <citation type="submission" date="2020-12" db="EMBL/GenBank/DDBJ databases">
        <title>FDA dAtabase for Regulatory Grade micrObial Sequences (FDA-ARGOS): Supporting development and validation of Infectious Disease Dx tests.</title>
        <authorList>
            <person name="Sproer C."/>
            <person name="Gronow S."/>
            <person name="Severitt S."/>
            <person name="Schroder I."/>
            <person name="Tallon L."/>
            <person name="Sadzewicz L."/>
            <person name="Zhao X."/>
            <person name="Boylan J."/>
            <person name="Ott S."/>
            <person name="Bowen H."/>
            <person name="Vavikolanu K."/>
            <person name="Mehta A."/>
            <person name="Aluvathingal J."/>
            <person name="Nadendla S."/>
            <person name="Lowell S."/>
            <person name="Myers T."/>
            <person name="Yan Y."/>
            <person name="Sichtig H."/>
        </authorList>
    </citation>
    <scope>NUCLEOTIDE SEQUENCE [LARGE SCALE GENOMIC DNA]</scope>
    <source>
        <strain evidence="6 7">FDAARGOS_1053</strain>
    </source>
</reference>
<dbReference type="Gene3D" id="3.40.50.2300">
    <property type="match status" value="2"/>
</dbReference>
<evidence type="ECO:0000256" key="1">
    <source>
        <dbReference type="ARBA" id="ARBA00004196"/>
    </source>
</evidence>
<dbReference type="OrthoDB" id="9813037at2"/>
<dbReference type="InterPro" id="IPR025997">
    <property type="entry name" value="SBP_2_dom"/>
</dbReference>
<name>A0A7T4EG82_9CORY</name>
<feature type="domain" description="Periplasmic binding protein" evidence="5">
    <location>
        <begin position="36"/>
        <end position="283"/>
    </location>
</feature>
<evidence type="ECO:0000256" key="4">
    <source>
        <dbReference type="SAM" id="SignalP"/>
    </source>
</evidence>
<dbReference type="RefSeq" id="WP_084037207.1">
    <property type="nucleotide sequence ID" value="NZ_CP066007.1"/>
</dbReference>
<dbReference type="GeneID" id="92758828"/>
<dbReference type="AlphaFoldDB" id="A0A7T4EG82"/>
<evidence type="ECO:0000313" key="6">
    <source>
        <dbReference type="EMBL" id="QQB46812.1"/>
    </source>
</evidence>
<keyword evidence="3 4" id="KW-0732">Signal</keyword>
<proteinExistence type="inferred from homology"/>
<comment type="subcellular location">
    <subcellularLocation>
        <location evidence="1">Cell envelope</location>
    </subcellularLocation>
</comment>
<dbReference type="EMBL" id="CP066007">
    <property type="protein sequence ID" value="QQB46812.1"/>
    <property type="molecule type" value="Genomic_DNA"/>
</dbReference>
<dbReference type="Pfam" id="PF13407">
    <property type="entry name" value="Peripla_BP_4"/>
    <property type="match status" value="1"/>
</dbReference>
<organism evidence="6 7">
    <name type="scientific">Corynebacterium glucuronolyticum</name>
    <dbReference type="NCBI Taxonomy" id="39791"/>
    <lineage>
        <taxon>Bacteria</taxon>
        <taxon>Bacillati</taxon>
        <taxon>Actinomycetota</taxon>
        <taxon>Actinomycetes</taxon>
        <taxon>Mycobacteriales</taxon>
        <taxon>Corynebacteriaceae</taxon>
        <taxon>Corynebacterium</taxon>
    </lineage>
</organism>
<evidence type="ECO:0000259" key="5">
    <source>
        <dbReference type="Pfam" id="PF13407"/>
    </source>
</evidence>
<dbReference type="InterPro" id="IPR028082">
    <property type="entry name" value="Peripla_BP_I"/>
</dbReference>
<dbReference type="PROSITE" id="PS51257">
    <property type="entry name" value="PROKAR_LIPOPROTEIN"/>
    <property type="match status" value="1"/>
</dbReference>
<gene>
    <name evidence="6" type="ORF">I6I10_02440</name>
</gene>
<comment type="similarity">
    <text evidence="2">Belongs to the bacterial solute-binding protein 2 family.</text>
</comment>
<evidence type="ECO:0000313" key="7">
    <source>
        <dbReference type="Proteomes" id="UP000596145"/>
    </source>
</evidence>